<dbReference type="AlphaFoldDB" id="A0A839Q3A0"/>
<feature type="region of interest" description="Disordered" evidence="1">
    <location>
        <begin position="1"/>
        <end position="41"/>
    </location>
</feature>
<protein>
    <submittedName>
        <fullName evidence="2">Uncharacterized protein</fullName>
    </submittedName>
</protein>
<sequence>MTTPALRRESLTHGGGGVGSTWRTHGSKRLGDGVEGWLELR</sequence>
<proteinExistence type="predicted"/>
<dbReference type="RefSeq" id="WP_260155712.1">
    <property type="nucleotide sequence ID" value="NZ_JACHVU010000001.1"/>
</dbReference>
<gene>
    <name evidence="2" type="ORF">FHR72_000183</name>
</gene>
<organism evidence="2 3">
    <name type="scientific">Mycolicibacterium iranicum</name>
    <name type="common">Mycobacterium iranicum</name>
    <dbReference type="NCBI Taxonomy" id="912594"/>
    <lineage>
        <taxon>Bacteria</taxon>
        <taxon>Bacillati</taxon>
        <taxon>Actinomycetota</taxon>
        <taxon>Actinomycetes</taxon>
        <taxon>Mycobacteriales</taxon>
        <taxon>Mycobacteriaceae</taxon>
        <taxon>Mycolicibacterium</taxon>
    </lineage>
</organism>
<reference evidence="2 3" key="1">
    <citation type="submission" date="2020-08" db="EMBL/GenBank/DDBJ databases">
        <title>The Agave Microbiome: Exploring the role of microbial communities in plant adaptations to desert environments.</title>
        <authorList>
            <person name="Partida-Martinez L.P."/>
        </authorList>
    </citation>
    <scope>NUCLEOTIDE SEQUENCE [LARGE SCALE GENOMIC DNA]</scope>
    <source>
        <strain evidence="2 3">AT2.18</strain>
    </source>
</reference>
<name>A0A839Q3A0_MYCIR</name>
<keyword evidence="3" id="KW-1185">Reference proteome</keyword>
<feature type="compositionally biased region" description="Basic and acidic residues" evidence="1">
    <location>
        <begin position="1"/>
        <end position="11"/>
    </location>
</feature>
<dbReference type="Proteomes" id="UP000550501">
    <property type="component" value="Unassembled WGS sequence"/>
</dbReference>
<dbReference type="EMBL" id="JACHVU010000001">
    <property type="protein sequence ID" value="MBB2988726.1"/>
    <property type="molecule type" value="Genomic_DNA"/>
</dbReference>
<accession>A0A839Q3A0</accession>
<comment type="caution">
    <text evidence="2">The sequence shown here is derived from an EMBL/GenBank/DDBJ whole genome shotgun (WGS) entry which is preliminary data.</text>
</comment>
<evidence type="ECO:0000313" key="2">
    <source>
        <dbReference type="EMBL" id="MBB2988726.1"/>
    </source>
</evidence>
<evidence type="ECO:0000256" key="1">
    <source>
        <dbReference type="SAM" id="MobiDB-lite"/>
    </source>
</evidence>
<evidence type="ECO:0000313" key="3">
    <source>
        <dbReference type="Proteomes" id="UP000550501"/>
    </source>
</evidence>